<sequence length="201" mass="22718">MADKQRQKGTTSPAASNESHKRKAEKDVDKPENAKILKTAQIKPQPTVFIQAMVVGQIGDDDWGFLVGKRAAAPDVDYVLEQSDLKVVTPECPNGKDVSIFNTVNDVATDYVTGEKRHLVTTFVICNRVTDRGKKPQVRKPDVYSQWKFRSWDLIPGFYATFSSLIKLRENLHVDWDNSAVDYDGKLVWNTEENSRYLTPA</sequence>
<keyword evidence="3" id="KW-1185">Reference proteome</keyword>
<feature type="compositionally biased region" description="Polar residues" evidence="1">
    <location>
        <begin position="8"/>
        <end position="17"/>
    </location>
</feature>
<evidence type="ECO:0000313" key="3">
    <source>
        <dbReference type="Proteomes" id="UP001521785"/>
    </source>
</evidence>
<comment type="caution">
    <text evidence="2">The sequence shown here is derived from an EMBL/GenBank/DDBJ whole genome shotgun (WGS) entry which is preliminary data.</text>
</comment>
<reference evidence="2 3" key="1">
    <citation type="submission" date="2024-02" db="EMBL/GenBank/DDBJ databases">
        <title>De novo assembly and annotation of 12 fungi associated with fruit tree decline syndrome in Ontario, Canada.</title>
        <authorList>
            <person name="Sulman M."/>
            <person name="Ellouze W."/>
            <person name="Ilyukhin E."/>
        </authorList>
    </citation>
    <scope>NUCLEOTIDE SEQUENCE [LARGE SCALE GENOMIC DNA]</scope>
    <source>
        <strain evidence="2 3">M42-189</strain>
    </source>
</reference>
<dbReference type="EMBL" id="JAKJXO020000009">
    <property type="protein sequence ID" value="KAL1600832.1"/>
    <property type="molecule type" value="Genomic_DNA"/>
</dbReference>
<evidence type="ECO:0000313" key="2">
    <source>
        <dbReference type="EMBL" id="KAL1600832.1"/>
    </source>
</evidence>
<accession>A0ABR3R922</accession>
<proteinExistence type="predicted"/>
<organism evidence="2 3">
    <name type="scientific">Paraconiothyrium brasiliense</name>
    <dbReference type="NCBI Taxonomy" id="300254"/>
    <lineage>
        <taxon>Eukaryota</taxon>
        <taxon>Fungi</taxon>
        <taxon>Dikarya</taxon>
        <taxon>Ascomycota</taxon>
        <taxon>Pezizomycotina</taxon>
        <taxon>Dothideomycetes</taxon>
        <taxon>Pleosporomycetidae</taxon>
        <taxon>Pleosporales</taxon>
        <taxon>Massarineae</taxon>
        <taxon>Didymosphaeriaceae</taxon>
        <taxon>Paraconiothyrium</taxon>
    </lineage>
</organism>
<name>A0ABR3R922_9PLEO</name>
<protein>
    <submittedName>
        <fullName evidence="2">Uncharacterized protein</fullName>
    </submittedName>
</protein>
<gene>
    <name evidence="2" type="ORF">SLS60_007220</name>
</gene>
<dbReference type="Proteomes" id="UP001521785">
    <property type="component" value="Unassembled WGS sequence"/>
</dbReference>
<feature type="region of interest" description="Disordered" evidence="1">
    <location>
        <begin position="1"/>
        <end position="32"/>
    </location>
</feature>
<evidence type="ECO:0000256" key="1">
    <source>
        <dbReference type="SAM" id="MobiDB-lite"/>
    </source>
</evidence>